<keyword evidence="3" id="KW-1185">Reference proteome</keyword>
<comment type="caution">
    <text evidence="2">The sequence shown here is derived from an EMBL/GenBank/DDBJ whole genome shotgun (WGS) entry which is preliminary data.</text>
</comment>
<accession>A0AAE0ZT21</accession>
<organism evidence="2 3">
    <name type="scientific">Elysia crispata</name>
    <name type="common">lettuce slug</name>
    <dbReference type="NCBI Taxonomy" id="231223"/>
    <lineage>
        <taxon>Eukaryota</taxon>
        <taxon>Metazoa</taxon>
        <taxon>Spiralia</taxon>
        <taxon>Lophotrochozoa</taxon>
        <taxon>Mollusca</taxon>
        <taxon>Gastropoda</taxon>
        <taxon>Heterobranchia</taxon>
        <taxon>Euthyneura</taxon>
        <taxon>Panpulmonata</taxon>
        <taxon>Sacoglossa</taxon>
        <taxon>Placobranchoidea</taxon>
        <taxon>Plakobranchidae</taxon>
        <taxon>Elysia</taxon>
    </lineage>
</organism>
<evidence type="ECO:0000313" key="2">
    <source>
        <dbReference type="EMBL" id="KAK3774516.1"/>
    </source>
</evidence>
<proteinExistence type="predicted"/>
<dbReference type="EMBL" id="JAWDGP010003406">
    <property type="protein sequence ID" value="KAK3774516.1"/>
    <property type="molecule type" value="Genomic_DNA"/>
</dbReference>
<reference evidence="2" key="1">
    <citation type="journal article" date="2023" name="G3 (Bethesda)">
        <title>A reference genome for the long-term kleptoplast-retaining sea slug Elysia crispata morphotype clarki.</title>
        <authorList>
            <person name="Eastman K.E."/>
            <person name="Pendleton A.L."/>
            <person name="Shaikh M.A."/>
            <person name="Suttiyut T."/>
            <person name="Ogas R."/>
            <person name="Tomko P."/>
            <person name="Gavelis G."/>
            <person name="Widhalm J.R."/>
            <person name="Wisecaver J.H."/>
        </authorList>
    </citation>
    <scope>NUCLEOTIDE SEQUENCE</scope>
    <source>
        <strain evidence="2">ECLA1</strain>
    </source>
</reference>
<dbReference type="AlphaFoldDB" id="A0AAE0ZT21"/>
<dbReference type="Proteomes" id="UP001283361">
    <property type="component" value="Unassembled WGS sequence"/>
</dbReference>
<feature type="region of interest" description="Disordered" evidence="1">
    <location>
        <begin position="73"/>
        <end position="94"/>
    </location>
</feature>
<evidence type="ECO:0000313" key="3">
    <source>
        <dbReference type="Proteomes" id="UP001283361"/>
    </source>
</evidence>
<name>A0AAE0ZT21_9GAST</name>
<protein>
    <submittedName>
        <fullName evidence="2">Uncharacterized protein</fullName>
    </submittedName>
</protein>
<sequence length="169" mass="18883">MAKRNIKGSRWPRRDGYLHSRDGFGASTQLCDTIEVSYYLLPGTPITDDKVGDFSLAPTCSIYGQLLEESSYNPTGSRSNIPHPHKSEPLRNPGAARTRRLNVCSKSVGVESPPCNLIRLAWRRWPAHVTGPHGSLRSAGICCLHAFGICRKNKKLTILFECSHWKRHS</sequence>
<evidence type="ECO:0000256" key="1">
    <source>
        <dbReference type="SAM" id="MobiDB-lite"/>
    </source>
</evidence>
<gene>
    <name evidence="2" type="ORF">RRG08_049452</name>
</gene>